<dbReference type="InterPro" id="IPR000073">
    <property type="entry name" value="AB_hydrolase_1"/>
</dbReference>
<dbReference type="STRING" id="685588.A0A067STM6"/>
<organism evidence="2 3">
    <name type="scientific">Galerina marginata (strain CBS 339.88)</name>
    <dbReference type="NCBI Taxonomy" id="685588"/>
    <lineage>
        <taxon>Eukaryota</taxon>
        <taxon>Fungi</taxon>
        <taxon>Dikarya</taxon>
        <taxon>Basidiomycota</taxon>
        <taxon>Agaricomycotina</taxon>
        <taxon>Agaricomycetes</taxon>
        <taxon>Agaricomycetidae</taxon>
        <taxon>Agaricales</taxon>
        <taxon>Agaricineae</taxon>
        <taxon>Strophariaceae</taxon>
        <taxon>Galerina</taxon>
    </lineage>
</organism>
<dbReference type="AlphaFoldDB" id="A0A067STM6"/>
<evidence type="ECO:0000313" key="2">
    <source>
        <dbReference type="EMBL" id="KDR73402.1"/>
    </source>
</evidence>
<feature type="domain" description="AB hydrolase-1" evidence="1">
    <location>
        <begin position="29"/>
        <end position="256"/>
    </location>
</feature>
<dbReference type="SUPFAM" id="SSF53474">
    <property type="entry name" value="alpha/beta-Hydrolases"/>
    <property type="match status" value="1"/>
</dbReference>
<dbReference type="GO" id="GO:0016020">
    <property type="term" value="C:membrane"/>
    <property type="evidence" value="ECO:0007669"/>
    <property type="project" value="TreeGrafter"/>
</dbReference>
<dbReference type="InterPro" id="IPR029058">
    <property type="entry name" value="AB_hydrolase_fold"/>
</dbReference>
<dbReference type="InterPro" id="IPR050266">
    <property type="entry name" value="AB_hydrolase_sf"/>
</dbReference>
<proteinExistence type="predicted"/>
<keyword evidence="3" id="KW-1185">Reference proteome</keyword>
<name>A0A067STM6_GALM3</name>
<dbReference type="PANTHER" id="PTHR43798:SF33">
    <property type="entry name" value="HYDROLASE, PUTATIVE (AFU_ORTHOLOGUE AFUA_2G14860)-RELATED"/>
    <property type="match status" value="1"/>
</dbReference>
<evidence type="ECO:0000313" key="3">
    <source>
        <dbReference type="Proteomes" id="UP000027222"/>
    </source>
</evidence>
<dbReference type="Gene3D" id="3.40.50.1820">
    <property type="entry name" value="alpha/beta hydrolase"/>
    <property type="match status" value="1"/>
</dbReference>
<dbReference type="PRINTS" id="PR00111">
    <property type="entry name" value="ABHYDROLASE"/>
</dbReference>
<sequence length="269" mass="29328">MSTSKLYTLSPSTTLNVVTTGDQISELSLIFLHFWGGSSRTFTQTVGHLSPFSTISIDFRGWGSSTGPASPQDYSILHLAEDIEALLHILALKSFVIIGHSMGGKVAQLVAGRNHTPGLKAVVLIAPAPPTPLVLPTEMKQQQLTAYSSPESAEFVARNVLSSSKLDDDTIRMLVQDMTTGSKFAQRAWPEYAMGEDVTEEARNIRVPVLIIAGELDKIEPEERLRVEVQGNIEAAEMVIVKGSGHLLPVEAPEDVGRHIKEFIQRVVM</sequence>
<evidence type="ECO:0000259" key="1">
    <source>
        <dbReference type="Pfam" id="PF12697"/>
    </source>
</evidence>
<dbReference type="PANTHER" id="PTHR43798">
    <property type="entry name" value="MONOACYLGLYCEROL LIPASE"/>
    <property type="match status" value="1"/>
</dbReference>
<gene>
    <name evidence="2" type="ORF">GALMADRAFT_1342000</name>
</gene>
<dbReference type="Pfam" id="PF12697">
    <property type="entry name" value="Abhydrolase_6"/>
    <property type="match status" value="1"/>
</dbReference>
<dbReference type="OrthoDB" id="2498029at2759"/>
<dbReference type="EMBL" id="KL142386">
    <property type="protein sequence ID" value="KDR73402.1"/>
    <property type="molecule type" value="Genomic_DNA"/>
</dbReference>
<accession>A0A067STM6</accession>
<dbReference type="Proteomes" id="UP000027222">
    <property type="component" value="Unassembled WGS sequence"/>
</dbReference>
<reference evidence="3" key="1">
    <citation type="journal article" date="2014" name="Proc. Natl. Acad. Sci. U.S.A.">
        <title>Extensive sampling of basidiomycete genomes demonstrates inadequacy of the white-rot/brown-rot paradigm for wood decay fungi.</title>
        <authorList>
            <person name="Riley R."/>
            <person name="Salamov A.A."/>
            <person name="Brown D.W."/>
            <person name="Nagy L.G."/>
            <person name="Floudas D."/>
            <person name="Held B.W."/>
            <person name="Levasseur A."/>
            <person name="Lombard V."/>
            <person name="Morin E."/>
            <person name="Otillar R."/>
            <person name="Lindquist E.A."/>
            <person name="Sun H."/>
            <person name="LaButti K.M."/>
            <person name="Schmutz J."/>
            <person name="Jabbour D."/>
            <person name="Luo H."/>
            <person name="Baker S.E."/>
            <person name="Pisabarro A.G."/>
            <person name="Walton J.D."/>
            <person name="Blanchette R.A."/>
            <person name="Henrissat B."/>
            <person name="Martin F."/>
            <person name="Cullen D."/>
            <person name="Hibbett D.S."/>
            <person name="Grigoriev I.V."/>
        </authorList>
    </citation>
    <scope>NUCLEOTIDE SEQUENCE [LARGE SCALE GENOMIC DNA]</scope>
    <source>
        <strain evidence="3">CBS 339.88</strain>
    </source>
</reference>
<protein>
    <recommendedName>
        <fullName evidence="1">AB hydrolase-1 domain-containing protein</fullName>
    </recommendedName>
</protein>
<dbReference type="HOGENOM" id="CLU_020336_50_4_1"/>